<organism evidence="5 6">
    <name type="scientific">Actinomadura pelletieri DSM 43383</name>
    <dbReference type="NCBI Taxonomy" id="1120940"/>
    <lineage>
        <taxon>Bacteria</taxon>
        <taxon>Bacillati</taxon>
        <taxon>Actinomycetota</taxon>
        <taxon>Actinomycetes</taxon>
        <taxon>Streptosporangiales</taxon>
        <taxon>Thermomonosporaceae</taxon>
        <taxon>Actinomadura</taxon>
    </lineage>
</organism>
<dbReference type="InterPro" id="IPR023187">
    <property type="entry name" value="Tscrpt_reg_MarR-type_CS"/>
</dbReference>
<dbReference type="SMART" id="SM00347">
    <property type="entry name" value="HTH_MARR"/>
    <property type="match status" value="1"/>
</dbReference>
<sequence>MICPLKIRGLTSAAMENSEFCGLRAVGPAEEWPIGQLFTVAARLSTPATWRVISRHGMSPVGFFLLRQLIVEDGLRPSEVAKRLAVTPATVTSVVDTLERNGHVRRERSYRDRRGVMLRITDSGRRLLAEKAEPIGSDLDRLYDVVDEGDEAAVRRFLLNLITRFGTCPNSEDETDREEAKGDGA</sequence>
<dbReference type="GO" id="GO:0003677">
    <property type="term" value="F:DNA binding"/>
    <property type="evidence" value="ECO:0007669"/>
    <property type="project" value="UniProtKB-KW"/>
</dbReference>
<dbReference type="EMBL" id="RBWU01000009">
    <property type="protein sequence ID" value="RKS67858.1"/>
    <property type="molecule type" value="Genomic_DNA"/>
</dbReference>
<feature type="domain" description="HTH marR-type" evidence="4">
    <location>
        <begin position="34"/>
        <end position="163"/>
    </location>
</feature>
<dbReference type="InterPro" id="IPR039422">
    <property type="entry name" value="MarR/SlyA-like"/>
</dbReference>
<dbReference type="InterPro" id="IPR036388">
    <property type="entry name" value="WH-like_DNA-bd_sf"/>
</dbReference>
<evidence type="ECO:0000313" key="5">
    <source>
        <dbReference type="EMBL" id="RKS67858.1"/>
    </source>
</evidence>
<dbReference type="Proteomes" id="UP000274601">
    <property type="component" value="Unassembled WGS sequence"/>
</dbReference>
<proteinExistence type="predicted"/>
<gene>
    <name evidence="5" type="ORF">BZB76_6810</name>
</gene>
<dbReference type="GO" id="GO:0003700">
    <property type="term" value="F:DNA-binding transcription factor activity"/>
    <property type="evidence" value="ECO:0007669"/>
    <property type="project" value="InterPro"/>
</dbReference>
<evidence type="ECO:0000256" key="1">
    <source>
        <dbReference type="ARBA" id="ARBA00023015"/>
    </source>
</evidence>
<keyword evidence="1" id="KW-0805">Transcription regulation</keyword>
<dbReference type="PANTHER" id="PTHR33164:SF43">
    <property type="entry name" value="HTH-TYPE TRANSCRIPTIONAL REPRESSOR YETL"/>
    <property type="match status" value="1"/>
</dbReference>
<dbReference type="PRINTS" id="PR00598">
    <property type="entry name" value="HTHMARR"/>
</dbReference>
<evidence type="ECO:0000259" key="4">
    <source>
        <dbReference type="PROSITE" id="PS50995"/>
    </source>
</evidence>
<evidence type="ECO:0000256" key="3">
    <source>
        <dbReference type="ARBA" id="ARBA00023163"/>
    </source>
</evidence>
<evidence type="ECO:0000256" key="2">
    <source>
        <dbReference type="ARBA" id="ARBA00023125"/>
    </source>
</evidence>
<reference evidence="5 6" key="1">
    <citation type="submission" date="2018-10" db="EMBL/GenBank/DDBJ databases">
        <title>Genomic Encyclopedia of Archaeal and Bacterial Type Strains, Phase II (KMG-II): from individual species to whole genera.</title>
        <authorList>
            <person name="Goeker M."/>
        </authorList>
    </citation>
    <scope>NUCLEOTIDE SEQUENCE [LARGE SCALE GENOMIC DNA]</scope>
    <source>
        <strain evidence="5 6">DSM 43383</strain>
    </source>
</reference>
<dbReference type="GO" id="GO:0006950">
    <property type="term" value="P:response to stress"/>
    <property type="evidence" value="ECO:0007669"/>
    <property type="project" value="TreeGrafter"/>
</dbReference>
<dbReference type="Pfam" id="PF01047">
    <property type="entry name" value="MarR"/>
    <property type="match status" value="1"/>
</dbReference>
<accession>A0A495Q968</accession>
<dbReference type="PANTHER" id="PTHR33164">
    <property type="entry name" value="TRANSCRIPTIONAL REGULATOR, MARR FAMILY"/>
    <property type="match status" value="1"/>
</dbReference>
<dbReference type="Gene3D" id="1.10.10.10">
    <property type="entry name" value="Winged helix-like DNA-binding domain superfamily/Winged helix DNA-binding domain"/>
    <property type="match status" value="1"/>
</dbReference>
<dbReference type="AlphaFoldDB" id="A0A495Q968"/>
<protein>
    <submittedName>
        <fullName evidence="5">DNA-binding MarR family transcriptional regulator</fullName>
    </submittedName>
</protein>
<dbReference type="PROSITE" id="PS01117">
    <property type="entry name" value="HTH_MARR_1"/>
    <property type="match status" value="1"/>
</dbReference>
<comment type="caution">
    <text evidence="5">The sequence shown here is derived from an EMBL/GenBank/DDBJ whole genome shotgun (WGS) entry which is preliminary data.</text>
</comment>
<name>A0A495Q968_9ACTN</name>
<keyword evidence="6" id="KW-1185">Reference proteome</keyword>
<dbReference type="InterPro" id="IPR036390">
    <property type="entry name" value="WH_DNA-bd_sf"/>
</dbReference>
<dbReference type="InterPro" id="IPR000835">
    <property type="entry name" value="HTH_MarR-typ"/>
</dbReference>
<keyword evidence="2 5" id="KW-0238">DNA-binding</keyword>
<dbReference type="PROSITE" id="PS50995">
    <property type="entry name" value="HTH_MARR_2"/>
    <property type="match status" value="1"/>
</dbReference>
<dbReference type="SUPFAM" id="SSF46785">
    <property type="entry name" value="Winged helix' DNA-binding domain"/>
    <property type="match status" value="1"/>
</dbReference>
<keyword evidence="3" id="KW-0804">Transcription</keyword>
<evidence type="ECO:0000313" key="6">
    <source>
        <dbReference type="Proteomes" id="UP000274601"/>
    </source>
</evidence>